<dbReference type="EC" id="2.7.7.49" evidence="2"/>
<evidence type="ECO:0000313" key="3">
    <source>
        <dbReference type="Proteomes" id="UP001189143"/>
    </source>
</evidence>
<dbReference type="PANTHER" id="PTHR34047">
    <property type="entry name" value="NUCLEAR INTRON MATURASE 1, MITOCHONDRIAL-RELATED"/>
    <property type="match status" value="1"/>
</dbReference>
<dbReference type="InterPro" id="IPR003615">
    <property type="entry name" value="HNH_nuc"/>
</dbReference>
<dbReference type="Proteomes" id="UP001189143">
    <property type="component" value="Unassembled WGS sequence"/>
</dbReference>
<keyword evidence="2" id="KW-0695">RNA-directed DNA polymerase</keyword>
<dbReference type="EMBL" id="CAMTCP010000099">
    <property type="protein sequence ID" value="CAI3552328.1"/>
    <property type="molecule type" value="Genomic_DNA"/>
</dbReference>
<keyword evidence="2" id="KW-0548">Nucleotidyltransferase</keyword>
<dbReference type="CDD" id="cd00085">
    <property type="entry name" value="HNHc"/>
    <property type="match status" value="1"/>
</dbReference>
<feature type="domain" description="Reverse transcriptase" evidence="1">
    <location>
        <begin position="104"/>
        <end position="370"/>
    </location>
</feature>
<dbReference type="PANTHER" id="PTHR34047:SF8">
    <property type="entry name" value="PROTEIN YKFC"/>
    <property type="match status" value="1"/>
</dbReference>
<dbReference type="RefSeq" id="WP_247607693.1">
    <property type="nucleotide sequence ID" value="NZ_CAMTCL010000300.1"/>
</dbReference>
<dbReference type="CDD" id="cd01651">
    <property type="entry name" value="RT_G2_intron"/>
    <property type="match status" value="1"/>
</dbReference>
<evidence type="ECO:0000313" key="2">
    <source>
        <dbReference type="EMBL" id="CAI3552328.1"/>
    </source>
</evidence>
<dbReference type="PROSITE" id="PS50878">
    <property type="entry name" value="RT_POL"/>
    <property type="match status" value="1"/>
</dbReference>
<dbReference type="InterPro" id="IPR051083">
    <property type="entry name" value="GrpII_Intron_Splice-Mob/Def"/>
</dbReference>
<dbReference type="InterPro" id="IPR000477">
    <property type="entry name" value="RT_dom"/>
</dbReference>
<protein>
    <submittedName>
        <fullName evidence="2">RNA-directed DNA polymerase</fullName>
        <ecNumber evidence="2">2.7.7.49</ecNumber>
    </submittedName>
</protein>
<evidence type="ECO:0000259" key="1">
    <source>
        <dbReference type="PROSITE" id="PS50878"/>
    </source>
</evidence>
<sequence length="664" mass="77520">MDSCKTKQLHLKGVIAIITKNYRTLKDQKLRNQEYYNLTSEYDKLYSDSLEGKKFKNLMPIICSDNNIKLAFRNLKTNAGSNTKGCDKLTIKDLKKLSEEEILMKIKRKMNFYFPRKIKRVEIPKANGKTRPLGIPSIWDRLIQQCILQVLEPICEAKFNRHSDGFRPNKSAENALADCLQRINRGHLNYVVDIDIKSFFDEVNHTKLMNQLYTLGIQDKQLRKILRNMLKAPIELPNGKVIKPTKGTPQGGILSPLLANVYLNELDWWVHNQWEGKECSELKKIFNSKGVRHKSNTYSKLRKTTTLKEMYIVRYADDFKIFTNNYENAAKIYIATKDWLDKRLKLGVSIEKSKITNLKTNSSEYLGFSFKLTETGSKIKETHKYVARSHISNKALKNIKANISMQIQRMRMAKNRGILSMEIQKYNSIVIGIHNYFDIATEISQDLKSIGWDVKRKLSHKLSTSSGRNNRLGIQLQKGKPKIAHINKAIEPYMKSKQIIYLMNFPIIPIDYIRHKNPMMSRISVNKYTEQGRKEIHKNQNSVPKWKIRWMLENPVNNSSKNTIEYNDNRISLFIAQKGNCTITGEELELEDMHCHHKRLYKETQDDSYSNLILVTKEIHRIIHANKLETLEKYKDIINKLTIKQLKKLNELRNLVNNESLQRI</sequence>
<dbReference type="AlphaFoldDB" id="A0AAD1YDE1"/>
<accession>A0AAD1YDE1</accession>
<keyword evidence="2" id="KW-0808">Transferase</keyword>
<gene>
    <name evidence="2" type="ORF">CNEO2_180082</name>
</gene>
<reference evidence="2" key="1">
    <citation type="submission" date="2022-10" db="EMBL/GenBank/DDBJ databases">
        <authorList>
            <person name="Aires J."/>
            <person name="Mesa V."/>
        </authorList>
    </citation>
    <scope>NUCLEOTIDE SEQUENCE</scope>
    <source>
        <strain evidence="2">Clostridium neonatale JD116</strain>
    </source>
</reference>
<dbReference type="InterPro" id="IPR030931">
    <property type="entry name" value="Group_II_RT_mat"/>
</dbReference>
<dbReference type="SUPFAM" id="SSF56672">
    <property type="entry name" value="DNA/RNA polymerases"/>
    <property type="match status" value="1"/>
</dbReference>
<comment type="caution">
    <text evidence="2">The sequence shown here is derived from an EMBL/GenBank/DDBJ whole genome shotgun (WGS) entry which is preliminary data.</text>
</comment>
<name>A0AAD1YDE1_9CLOT</name>
<dbReference type="NCBIfam" id="TIGR04416">
    <property type="entry name" value="group_II_RT_mat"/>
    <property type="match status" value="1"/>
</dbReference>
<proteinExistence type="predicted"/>
<dbReference type="GO" id="GO:0003964">
    <property type="term" value="F:RNA-directed DNA polymerase activity"/>
    <property type="evidence" value="ECO:0007669"/>
    <property type="project" value="UniProtKB-KW"/>
</dbReference>
<organism evidence="2 3">
    <name type="scientific">Clostridium neonatale</name>
    <dbReference type="NCBI Taxonomy" id="137838"/>
    <lineage>
        <taxon>Bacteria</taxon>
        <taxon>Bacillati</taxon>
        <taxon>Bacillota</taxon>
        <taxon>Clostridia</taxon>
        <taxon>Eubacteriales</taxon>
        <taxon>Clostridiaceae</taxon>
        <taxon>Clostridium</taxon>
    </lineage>
</organism>
<dbReference type="Pfam" id="PF00078">
    <property type="entry name" value="RVT_1"/>
    <property type="match status" value="1"/>
</dbReference>
<dbReference type="InterPro" id="IPR043502">
    <property type="entry name" value="DNA/RNA_pol_sf"/>
</dbReference>